<reference evidence="1" key="1">
    <citation type="submission" date="2021-11" db="EMBL/GenBank/DDBJ databases">
        <authorList>
            <consortium name="Genoscope - CEA"/>
            <person name="William W."/>
        </authorList>
    </citation>
    <scope>NUCLEOTIDE SEQUENCE</scope>
</reference>
<evidence type="ECO:0000313" key="2">
    <source>
        <dbReference type="Proteomes" id="UP000789595"/>
    </source>
</evidence>
<dbReference type="EMBL" id="CAKKNE010000003">
    <property type="protein sequence ID" value="CAH0370661.1"/>
    <property type="molecule type" value="Genomic_DNA"/>
</dbReference>
<keyword evidence="2" id="KW-1185">Reference proteome</keyword>
<comment type="caution">
    <text evidence="1">The sequence shown here is derived from an EMBL/GenBank/DDBJ whole genome shotgun (WGS) entry which is preliminary data.</text>
</comment>
<proteinExistence type="predicted"/>
<sequence>MGLGFNLGWERQKLRDDARADAEIDAKPVPAFRSRAPSFRREELRRERATEAEPAPLLLERFFMVTPVAAAPKE</sequence>
<dbReference type="AlphaFoldDB" id="A0A8J2X1Q0"/>
<protein>
    <submittedName>
        <fullName evidence="1">Uncharacterized protein</fullName>
    </submittedName>
</protein>
<evidence type="ECO:0000313" key="1">
    <source>
        <dbReference type="EMBL" id="CAH0370661.1"/>
    </source>
</evidence>
<accession>A0A8J2X1Q0</accession>
<gene>
    <name evidence="1" type="ORF">PECAL_3P05570</name>
</gene>
<dbReference type="Proteomes" id="UP000789595">
    <property type="component" value="Unassembled WGS sequence"/>
</dbReference>
<name>A0A8J2X1Q0_9STRA</name>
<organism evidence="1 2">
    <name type="scientific">Pelagomonas calceolata</name>
    <dbReference type="NCBI Taxonomy" id="35677"/>
    <lineage>
        <taxon>Eukaryota</taxon>
        <taxon>Sar</taxon>
        <taxon>Stramenopiles</taxon>
        <taxon>Ochrophyta</taxon>
        <taxon>Pelagophyceae</taxon>
        <taxon>Pelagomonadales</taxon>
        <taxon>Pelagomonadaceae</taxon>
        <taxon>Pelagomonas</taxon>
    </lineage>
</organism>